<feature type="transmembrane region" description="Helical" evidence="3">
    <location>
        <begin position="161"/>
        <end position="178"/>
    </location>
</feature>
<feature type="transmembrane region" description="Helical" evidence="3">
    <location>
        <begin position="27"/>
        <end position="46"/>
    </location>
</feature>
<dbReference type="SUPFAM" id="SSF55073">
    <property type="entry name" value="Nucleotide cyclase"/>
    <property type="match status" value="1"/>
</dbReference>
<dbReference type="Pfam" id="PF00990">
    <property type="entry name" value="GGDEF"/>
    <property type="match status" value="1"/>
</dbReference>
<comment type="caution">
    <text evidence="5">The sequence shown here is derived from an EMBL/GenBank/DDBJ whole genome shotgun (WGS) entry which is preliminary data.</text>
</comment>
<feature type="domain" description="GGDEF" evidence="4">
    <location>
        <begin position="223"/>
        <end position="356"/>
    </location>
</feature>
<dbReference type="InterPro" id="IPR000160">
    <property type="entry name" value="GGDEF_dom"/>
</dbReference>
<dbReference type="InterPro" id="IPR050469">
    <property type="entry name" value="Diguanylate_Cyclase"/>
</dbReference>
<gene>
    <name evidence="5" type="primary">ycdT_2</name>
    <name evidence="5" type="ORF">DOQ08_02245</name>
</gene>
<sequence length="371" mass="41668">MHMLNHPDLGKAMTLSRSGLRDNHRRSLARFLLWVTGLSLMVFATLQLFSGYPWVSAVEFVFGGLAFVGVARINHTPHFERWVYGYLFTLFSFFIVIMLLPDASMAAFVWVLMMPVLAYLLLGRREGLLLSVPFMLLGCAVYVAFLSGIEGLSTADFVIDFLNMVLCSSLMQVFMYMYEARREEAELRLIEVAQTDALTGLANRGSFQFTLTRTIAESERSKAAFALVMMDIDHFKMINDTHGHEAGDYVLQEIGKCLQERLRVTDFVGRLGGEEFGLILRDVQPEAAYELIEELRRRIASRKLRLGDSDMAVTASFGMAHWPEDGRQADNLFSVADQHLYRVKRAGRNQVASSFNAQASQAKDAAAGGED</sequence>
<dbReference type="GO" id="GO:1902201">
    <property type="term" value="P:negative regulation of bacterial-type flagellum-dependent cell motility"/>
    <property type="evidence" value="ECO:0007669"/>
    <property type="project" value="TreeGrafter"/>
</dbReference>
<dbReference type="OrthoDB" id="9812260at2"/>
<dbReference type="Pfam" id="PF20966">
    <property type="entry name" value="MASE6"/>
    <property type="match status" value="1"/>
</dbReference>
<dbReference type="PANTHER" id="PTHR45138">
    <property type="entry name" value="REGULATORY COMPONENTS OF SENSORY TRANSDUCTION SYSTEM"/>
    <property type="match status" value="1"/>
</dbReference>
<keyword evidence="5" id="KW-0808">Transferase</keyword>
<dbReference type="GO" id="GO:0043709">
    <property type="term" value="P:cell adhesion involved in single-species biofilm formation"/>
    <property type="evidence" value="ECO:0007669"/>
    <property type="project" value="TreeGrafter"/>
</dbReference>
<evidence type="ECO:0000256" key="3">
    <source>
        <dbReference type="SAM" id="Phobius"/>
    </source>
</evidence>
<dbReference type="FunFam" id="3.30.70.270:FF:000001">
    <property type="entry name" value="Diguanylate cyclase domain protein"/>
    <property type="match status" value="1"/>
</dbReference>
<dbReference type="RefSeq" id="WP_114335006.1">
    <property type="nucleotide sequence ID" value="NZ_QMDL01000003.1"/>
</dbReference>
<proteinExistence type="predicted"/>
<dbReference type="CDD" id="cd01949">
    <property type="entry name" value="GGDEF"/>
    <property type="match status" value="1"/>
</dbReference>
<dbReference type="InterPro" id="IPR043128">
    <property type="entry name" value="Rev_trsase/Diguanyl_cyclase"/>
</dbReference>
<evidence type="ECO:0000313" key="6">
    <source>
        <dbReference type="Proteomes" id="UP000265903"/>
    </source>
</evidence>
<comment type="cofactor">
    <cofactor evidence="1">
        <name>Mg(2+)</name>
        <dbReference type="ChEBI" id="CHEBI:18420"/>
    </cofactor>
</comment>
<protein>
    <recommendedName>
        <fullName evidence="2">diguanylate cyclase</fullName>
        <ecNumber evidence="2">2.7.7.65</ecNumber>
    </recommendedName>
</protein>
<keyword evidence="3" id="KW-0472">Membrane</keyword>
<evidence type="ECO:0000313" key="5">
    <source>
        <dbReference type="EMBL" id="RMJ02781.1"/>
    </source>
</evidence>
<dbReference type="Proteomes" id="UP000265903">
    <property type="component" value="Unassembled WGS sequence"/>
</dbReference>
<feature type="transmembrane region" description="Helical" evidence="3">
    <location>
        <begin position="83"/>
        <end position="100"/>
    </location>
</feature>
<keyword evidence="5" id="KW-0548">Nucleotidyltransferase</keyword>
<feature type="transmembrane region" description="Helical" evidence="3">
    <location>
        <begin position="106"/>
        <end position="122"/>
    </location>
</feature>
<dbReference type="NCBIfam" id="TIGR00254">
    <property type="entry name" value="GGDEF"/>
    <property type="match status" value="1"/>
</dbReference>
<keyword evidence="3" id="KW-0812">Transmembrane</keyword>
<feature type="transmembrane region" description="Helical" evidence="3">
    <location>
        <begin position="129"/>
        <end position="149"/>
    </location>
</feature>
<dbReference type="SMART" id="SM00267">
    <property type="entry name" value="GGDEF"/>
    <property type="match status" value="1"/>
</dbReference>
<evidence type="ECO:0000256" key="1">
    <source>
        <dbReference type="ARBA" id="ARBA00001946"/>
    </source>
</evidence>
<reference evidence="5 6" key="1">
    <citation type="submission" date="2018-08" db="EMBL/GenBank/DDBJ databases">
        <title>Whole Genome Sequence of the Moderate Halophilic Marine Bacterium Marinobacter litoralis Sw-45.</title>
        <authorList>
            <person name="Musa H."/>
        </authorList>
    </citation>
    <scope>NUCLEOTIDE SEQUENCE [LARGE SCALE GENOMIC DNA]</scope>
    <source>
        <strain evidence="5 6">Sw-45</strain>
    </source>
</reference>
<dbReference type="EMBL" id="QMDL01000003">
    <property type="protein sequence ID" value="RMJ02781.1"/>
    <property type="molecule type" value="Genomic_DNA"/>
</dbReference>
<dbReference type="PROSITE" id="PS50887">
    <property type="entry name" value="GGDEF"/>
    <property type="match status" value="1"/>
</dbReference>
<dbReference type="Gene3D" id="3.30.70.270">
    <property type="match status" value="1"/>
</dbReference>
<dbReference type="EC" id="2.7.7.65" evidence="2"/>
<dbReference type="InterPro" id="IPR048435">
    <property type="entry name" value="MASE6"/>
</dbReference>
<evidence type="ECO:0000259" key="4">
    <source>
        <dbReference type="PROSITE" id="PS50887"/>
    </source>
</evidence>
<organism evidence="5 6">
    <name type="scientific">Marinobacter litoralis</name>
    <dbReference type="NCBI Taxonomy" id="187981"/>
    <lineage>
        <taxon>Bacteria</taxon>
        <taxon>Pseudomonadati</taxon>
        <taxon>Pseudomonadota</taxon>
        <taxon>Gammaproteobacteria</taxon>
        <taxon>Pseudomonadales</taxon>
        <taxon>Marinobacteraceae</taxon>
        <taxon>Marinobacter</taxon>
    </lineage>
</organism>
<dbReference type="AlphaFoldDB" id="A0A3M2RBW0"/>
<keyword evidence="6" id="KW-1185">Reference proteome</keyword>
<keyword evidence="3" id="KW-1133">Transmembrane helix</keyword>
<evidence type="ECO:0000256" key="2">
    <source>
        <dbReference type="ARBA" id="ARBA00012528"/>
    </source>
</evidence>
<accession>A0A3M2RBW0</accession>
<name>A0A3M2RBW0_9GAMM</name>
<dbReference type="GO" id="GO:0005886">
    <property type="term" value="C:plasma membrane"/>
    <property type="evidence" value="ECO:0007669"/>
    <property type="project" value="TreeGrafter"/>
</dbReference>
<dbReference type="InterPro" id="IPR029787">
    <property type="entry name" value="Nucleotide_cyclase"/>
</dbReference>
<feature type="transmembrane region" description="Helical" evidence="3">
    <location>
        <begin position="52"/>
        <end position="71"/>
    </location>
</feature>
<dbReference type="GO" id="GO:0052621">
    <property type="term" value="F:diguanylate cyclase activity"/>
    <property type="evidence" value="ECO:0007669"/>
    <property type="project" value="UniProtKB-EC"/>
</dbReference>
<dbReference type="PANTHER" id="PTHR45138:SF24">
    <property type="entry name" value="DIGUANYLATE CYCLASE DGCC-RELATED"/>
    <property type="match status" value="1"/>
</dbReference>